<gene>
    <name evidence="2" type="ORF">PR001_g21805</name>
</gene>
<name>A0A6A3JAD2_9STRA</name>
<feature type="compositionally biased region" description="Basic and acidic residues" evidence="1">
    <location>
        <begin position="16"/>
        <end position="31"/>
    </location>
</feature>
<evidence type="ECO:0000256" key="1">
    <source>
        <dbReference type="SAM" id="MobiDB-lite"/>
    </source>
</evidence>
<dbReference type="Proteomes" id="UP000429607">
    <property type="component" value="Unassembled WGS sequence"/>
</dbReference>
<evidence type="ECO:0000313" key="2">
    <source>
        <dbReference type="EMBL" id="KAE8989325.1"/>
    </source>
</evidence>
<comment type="caution">
    <text evidence="2">The sequence shown here is derived from an EMBL/GenBank/DDBJ whole genome shotgun (WGS) entry which is preliminary data.</text>
</comment>
<organism evidence="2 3">
    <name type="scientific">Phytophthora rubi</name>
    <dbReference type="NCBI Taxonomy" id="129364"/>
    <lineage>
        <taxon>Eukaryota</taxon>
        <taxon>Sar</taxon>
        <taxon>Stramenopiles</taxon>
        <taxon>Oomycota</taxon>
        <taxon>Peronosporomycetes</taxon>
        <taxon>Peronosporales</taxon>
        <taxon>Peronosporaceae</taxon>
        <taxon>Phytophthora</taxon>
    </lineage>
</organism>
<proteinExistence type="predicted"/>
<dbReference type="AlphaFoldDB" id="A0A6A3JAD2"/>
<protein>
    <submittedName>
        <fullName evidence="2">Uncharacterized protein</fullName>
    </submittedName>
</protein>
<accession>A0A6A3JAD2</accession>
<reference evidence="2 3" key="1">
    <citation type="submission" date="2018-09" db="EMBL/GenBank/DDBJ databases">
        <title>Genomic investigation of the strawberry pathogen Phytophthora fragariae indicates pathogenicity is determined by transcriptional variation in three key races.</title>
        <authorList>
            <person name="Adams T.M."/>
            <person name="Armitage A.D."/>
            <person name="Sobczyk M.K."/>
            <person name="Bates H.J."/>
            <person name="Dunwell J.M."/>
            <person name="Nellist C.F."/>
            <person name="Harrison R.J."/>
        </authorList>
    </citation>
    <scope>NUCLEOTIDE SEQUENCE [LARGE SCALE GENOMIC DNA]</scope>
    <source>
        <strain evidence="2 3">SCRP249</strain>
    </source>
</reference>
<feature type="compositionally biased region" description="Acidic residues" evidence="1">
    <location>
        <begin position="34"/>
        <end position="54"/>
    </location>
</feature>
<dbReference type="EMBL" id="QXFV01002331">
    <property type="protein sequence ID" value="KAE8989325.1"/>
    <property type="molecule type" value="Genomic_DNA"/>
</dbReference>
<feature type="region of interest" description="Disordered" evidence="1">
    <location>
        <begin position="1"/>
        <end position="64"/>
    </location>
</feature>
<sequence>MDALDTFGEPPVTVDPPERRDNILDDPRATIDDVAGEVSDDGDTDEDPPLDDEDKTASSPVDAFGLDSERFKEEQRRTPWIQALIAFLESGALALDAQLRVKVLQLAPRYVVRNAFPWFLSLSSKLFPTTVIRTYSRLTWAKRRPWTKLKKFTGCWSRPFPNEVPSGVERQPDADDAGPLSMDDLSTTSFIERLTLGGEETAFSGASSPIVEVLAKRIRRRQEQYLVLTASYETCWCPTSTLLPEYAELIRVYESERRKEGG</sequence>
<evidence type="ECO:0000313" key="3">
    <source>
        <dbReference type="Proteomes" id="UP000429607"/>
    </source>
</evidence>